<proteinExistence type="predicted"/>
<evidence type="ECO:0000313" key="2">
    <source>
        <dbReference type="WBParaSite" id="nRc.2.0.1.t41668-RA"/>
    </source>
</evidence>
<accession>A0A915KSB8</accession>
<dbReference type="Proteomes" id="UP000887565">
    <property type="component" value="Unplaced"/>
</dbReference>
<organism evidence="1 2">
    <name type="scientific">Romanomermis culicivorax</name>
    <name type="common">Nematode worm</name>
    <dbReference type="NCBI Taxonomy" id="13658"/>
    <lineage>
        <taxon>Eukaryota</taxon>
        <taxon>Metazoa</taxon>
        <taxon>Ecdysozoa</taxon>
        <taxon>Nematoda</taxon>
        <taxon>Enoplea</taxon>
        <taxon>Dorylaimia</taxon>
        <taxon>Mermithida</taxon>
        <taxon>Mermithoidea</taxon>
        <taxon>Mermithidae</taxon>
        <taxon>Romanomermis</taxon>
    </lineage>
</organism>
<protein>
    <submittedName>
        <fullName evidence="2">Uncharacterized protein</fullName>
    </submittedName>
</protein>
<name>A0A915KSB8_ROMCU</name>
<reference evidence="2" key="1">
    <citation type="submission" date="2022-11" db="UniProtKB">
        <authorList>
            <consortium name="WormBaseParasite"/>
        </authorList>
    </citation>
    <scope>IDENTIFICATION</scope>
</reference>
<keyword evidence="1" id="KW-1185">Reference proteome</keyword>
<dbReference type="WBParaSite" id="nRc.2.0.1.t41668-RA">
    <property type="protein sequence ID" value="nRc.2.0.1.t41668-RA"/>
    <property type="gene ID" value="nRc.2.0.1.g41668"/>
</dbReference>
<dbReference type="AlphaFoldDB" id="A0A915KSB8"/>
<sequence length="153" mass="17243">MSDGSKSTSSKNAGIRTRWKIAVKSVAAIGFKKFEGLLVKNDDKHDNDSTTNRNKMDESYSTMKIRKHSFQIMEQEFDKAETILECDVCHDGIETKYFIPKQTEVVTLIGSQTSTIADSDSDPCKPPPRIQKRSYGLFILNDPRCAERCSGKQ</sequence>
<evidence type="ECO:0000313" key="1">
    <source>
        <dbReference type="Proteomes" id="UP000887565"/>
    </source>
</evidence>